<name>A0ABT4KX43_9SPHI</name>
<proteinExistence type="predicted"/>
<evidence type="ECO:0000313" key="1">
    <source>
        <dbReference type="EMBL" id="MCZ4223509.1"/>
    </source>
</evidence>
<gene>
    <name evidence="1" type="ORF">O0931_09385</name>
</gene>
<reference evidence="1" key="1">
    <citation type="submission" date="2022-12" db="EMBL/GenBank/DDBJ databases">
        <title>Genome sequence of SJ11.</title>
        <authorList>
            <person name="Woo H."/>
        </authorList>
    </citation>
    <scope>NUCLEOTIDE SEQUENCE</scope>
    <source>
        <strain evidence="1">SJ11</strain>
    </source>
</reference>
<comment type="caution">
    <text evidence="1">The sequence shown here is derived from an EMBL/GenBank/DDBJ whole genome shotgun (WGS) entry which is preliminary data.</text>
</comment>
<accession>A0ABT4KX43</accession>
<sequence>MLEAFIEFLDHLYYEGYAAKFEEQNPNIFSRQLAEFAKNYSILKKMKREVIYLLVRVEVESEHKNTGDTIQEIENEGRFILPNTKNVRIWDAEILLTRVRNPKHIPYGTQH</sequence>
<dbReference type="EMBL" id="JAPWGL010000002">
    <property type="protein sequence ID" value="MCZ4223509.1"/>
    <property type="molecule type" value="Genomic_DNA"/>
</dbReference>
<dbReference type="Proteomes" id="UP001144341">
    <property type="component" value="Unassembled WGS sequence"/>
</dbReference>
<organism evidence="1 2">
    <name type="scientific">Pedobacter rhodius</name>
    <dbReference type="NCBI Taxonomy" id="3004098"/>
    <lineage>
        <taxon>Bacteria</taxon>
        <taxon>Pseudomonadati</taxon>
        <taxon>Bacteroidota</taxon>
        <taxon>Sphingobacteriia</taxon>
        <taxon>Sphingobacteriales</taxon>
        <taxon>Sphingobacteriaceae</taxon>
        <taxon>Pedobacter</taxon>
    </lineage>
</organism>
<protein>
    <submittedName>
        <fullName evidence="1">Uncharacterized protein</fullName>
    </submittedName>
</protein>
<evidence type="ECO:0000313" key="2">
    <source>
        <dbReference type="Proteomes" id="UP001144341"/>
    </source>
</evidence>
<keyword evidence="2" id="KW-1185">Reference proteome</keyword>
<dbReference type="RefSeq" id="WP_269415300.1">
    <property type="nucleotide sequence ID" value="NZ_JAPWGL010000002.1"/>
</dbReference>